<organism evidence="3">
    <name type="scientific">Clostridium cellulovorans</name>
    <dbReference type="NCBI Taxonomy" id="1493"/>
    <lineage>
        <taxon>Bacteria</taxon>
        <taxon>Bacillati</taxon>
        <taxon>Bacillota</taxon>
        <taxon>Clostridia</taxon>
        <taxon>Eubacteriales</taxon>
        <taxon>Clostridiaceae</taxon>
        <taxon>Clostridium</taxon>
    </lineage>
</organism>
<dbReference type="Pfam" id="PF01522">
    <property type="entry name" value="Polysacc_deac_1"/>
    <property type="match status" value="1"/>
</dbReference>
<keyword evidence="1" id="KW-0732">Signal</keyword>
<dbReference type="CDD" id="cd10967">
    <property type="entry name" value="CE4_GLA_like_6s"/>
    <property type="match status" value="1"/>
</dbReference>
<dbReference type="PROSITE" id="PS51677">
    <property type="entry name" value="NODB"/>
    <property type="match status" value="1"/>
</dbReference>
<dbReference type="InterPro" id="IPR002509">
    <property type="entry name" value="NODB_dom"/>
</dbReference>
<reference evidence="3" key="1">
    <citation type="submission" date="2009-04" db="EMBL/GenBank/DDBJ databases">
        <title>Clostridium cellulovorans cellulosomal and noncellulosomal genes.</title>
        <authorList>
            <person name="Tamaru Y."/>
        </authorList>
    </citation>
    <scope>NUCLEOTIDE SEQUENCE</scope>
</reference>
<dbReference type="PANTHER" id="PTHR34216">
    <property type="match status" value="1"/>
</dbReference>
<dbReference type="OMA" id="EWKATCH"/>
<evidence type="ECO:0000259" key="2">
    <source>
        <dbReference type="PROSITE" id="PS51677"/>
    </source>
</evidence>
<dbReference type="InterPro" id="IPR051398">
    <property type="entry name" value="Polysacch_Deacetylase"/>
</dbReference>
<evidence type="ECO:0000256" key="1">
    <source>
        <dbReference type="ARBA" id="ARBA00022729"/>
    </source>
</evidence>
<dbReference type="GO" id="GO:0016810">
    <property type="term" value="F:hydrolase activity, acting on carbon-nitrogen (but not peptide) bonds"/>
    <property type="evidence" value="ECO:0007669"/>
    <property type="project" value="InterPro"/>
</dbReference>
<proteinExistence type="predicted"/>
<evidence type="ECO:0000313" key="3">
    <source>
        <dbReference type="EMBL" id="BAV13107.1"/>
    </source>
</evidence>
<protein>
    <submittedName>
        <fullName evidence="3">Polysaccharide deacetylase</fullName>
    </submittedName>
</protein>
<sequence length="276" mass="32311">MAKIYRCFPDGKFKVLTMSYDDGKITDRRLVNLFNDYGIKGTFHLNSGYMEQNDPVLTLPYEKRIPKEEVKELYKGHEVACHTVTHPTISRCPMPQVIEQILEDRKVLESIVDYTVRGFSYPNGSYNNEIKDMLRHVGIEYSRIVGNSDNFKMPTDYYQWQSTCHHLHNLLEHADEFIGLSKKQYLYMFYVWGHSYEFEKDNNWEVIEEFCRRIGHRDDIWYATNIEIVDYLKVCDNLKFAADGSFVYNPSVASAWVVINDDNIVEIPGGAKVNLK</sequence>
<accession>A0A173MZU2</accession>
<dbReference type="EMBL" id="AB499208">
    <property type="protein sequence ID" value="BAV13107.1"/>
    <property type="molecule type" value="Genomic_DNA"/>
</dbReference>
<dbReference type="PANTHER" id="PTHR34216:SF11">
    <property type="entry name" value="CHITOOLIGOSACCHARIDE DEACETYLASE"/>
    <property type="match status" value="1"/>
</dbReference>
<dbReference type="SUPFAM" id="SSF88713">
    <property type="entry name" value="Glycoside hydrolase/deacetylase"/>
    <property type="match status" value="1"/>
</dbReference>
<gene>
    <name evidence="3" type="primary">PdeI</name>
</gene>
<dbReference type="Gene3D" id="3.20.20.370">
    <property type="entry name" value="Glycoside hydrolase/deacetylase"/>
    <property type="match status" value="1"/>
</dbReference>
<dbReference type="InterPro" id="IPR011330">
    <property type="entry name" value="Glyco_hydro/deAcase_b/a-brl"/>
</dbReference>
<name>A0A173MZU2_CLOCL</name>
<dbReference type="AlphaFoldDB" id="A0A173MZU2"/>
<feature type="domain" description="NodB homology" evidence="2">
    <location>
        <begin position="14"/>
        <end position="276"/>
    </location>
</feature>
<dbReference type="GO" id="GO:0005975">
    <property type="term" value="P:carbohydrate metabolic process"/>
    <property type="evidence" value="ECO:0007669"/>
    <property type="project" value="InterPro"/>
</dbReference>